<evidence type="ECO:0000313" key="2">
    <source>
        <dbReference type="Proteomes" id="UP001599542"/>
    </source>
</evidence>
<organism evidence="1 2">
    <name type="scientific">Kitasatospora phosalacinea</name>
    <dbReference type="NCBI Taxonomy" id="2065"/>
    <lineage>
        <taxon>Bacteria</taxon>
        <taxon>Bacillati</taxon>
        <taxon>Actinomycetota</taxon>
        <taxon>Actinomycetes</taxon>
        <taxon>Kitasatosporales</taxon>
        <taxon>Streptomycetaceae</taxon>
        <taxon>Kitasatospora</taxon>
    </lineage>
</organism>
<name>A0ABW6GT88_9ACTN</name>
<reference evidence="1 2" key="1">
    <citation type="submission" date="2024-09" db="EMBL/GenBank/DDBJ databases">
        <title>The Natural Products Discovery Center: Release of the First 8490 Sequenced Strains for Exploring Actinobacteria Biosynthetic Diversity.</title>
        <authorList>
            <person name="Kalkreuter E."/>
            <person name="Kautsar S.A."/>
            <person name="Yang D."/>
            <person name="Bader C.D."/>
            <person name="Teijaro C.N."/>
            <person name="Fluegel L."/>
            <person name="Davis C.M."/>
            <person name="Simpson J.R."/>
            <person name="Lauterbach L."/>
            <person name="Steele A.D."/>
            <person name="Gui C."/>
            <person name="Meng S."/>
            <person name="Li G."/>
            <person name="Viehrig K."/>
            <person name="Ye F."/>
            <person name="Su P."/>
            <person name="Kiefer A.F."/>
            <person name="Nichols A."/>
            <person name="Cepeda A.J."/>
            <person name="Yan W."/>
            <person name="Fan B."/>
            <person name="Jiang Y."/>
            <person name="Adhikari A."/>
            <person name="Zheng C.-J."/>
            <person name="Schuster L."/>
            <person name="Cowan T.M."/>
            <person name="Smanski M.J."/>
            <person name="Chevrette M.G."/>
            <person name="De Carvalho L.P.S."/>
            <person name="Shen B."/>
        </authorList>
    </citation>
    <scope>NUCLEOTIDE SEQUENCE [LARGE SCALE GENOMIC DNA]</scope>
    <source>
        <strain evidence="1 2">NPDC058753</strain>
    </source>
</reference>
<dbReference type="Proteomes" id="UP001599542">
    <property type="component" value="Unassembled WGS sequence"/>
</dbReference>
<sequence>MTPAAADPSRVSPEDLRAAADLLRRHLAAAVPGGAVTPERDCFRTVPADAQYDFAAEPAAD</sequence>
<dbReference type="EMBL" id="JBHYPX010000073">
    <property type="protein sequence ID" value="MFE1355977.1"/>
    <property type="molecule type" value="Genomic_DNA"/>
</dbReference>
<evidence type="ECO:0000313" key="1">
    <source>
        <dbReference type="EMBL" id="MFE1355977.1"/>
    </source>
</evidence>
<gene>
    <name evidence="1" type="ORF">ACFW6T_28770</name>
</gene>
<keyword evidence="2" id="KW-1185">Reference proteome</keyword>
<accession>A0ABW6GT88</accession>
<proteinExistence type="predicted"/>
<comment type="caution">
    <text evidence="1">The sequence shown here is derived from an EMBL/GenBank/DDBJ whole genome shotgun (WGS) entry which is preliminary data.</text>
</comment>
<dbReference type="RefSeq" id="WP_380320859.1">
    <property type="nucleotide sequence ID" value="NZ_JBHYPW010000012.1"/>
</dbReference>
<protein>
    <submittedName>
        <fullName evidence="1">Uncharacterized protein</fullName>
    </submittedName>
</protein>